<organism evidence="2 3">
    <name type="scientific">Caligus rogercresseyi</name>
    <name type="common">Sea louse</name>
    <dbReference type="NCBI Taxonomy" id="217165"/>
    <lineage>
        <taxon>Eukaryota</taxon>
        <taxon>Metazoa</taxon>
        <taxon>Ecdysozoa</taxon>
        <taxon>Arthropoda</taxon>
        <taxon>Crustacea</taxon>
        <taxon>Multicrustacea</taxon>
        <taxon>Hexanauplia</taxon>
        <taxon>Copepoda</taxon>
        <taxon>Siphonostomatoida</taxon>
        <taxon>Caligidae</taxon>
        <taxon>Caligus</taxon>
    </lineage>
</organism>
<keyword evidence="3" id="KW-1185">Reference proteome</keyword>
<feature type="compositionally biased region" description="Basic and acidic residues" evidence="1">
    <location>
        <begin position="11"/>
        <end position="30"/>
    </location>
</feature>
<name>A0A7T8QTD1_CALRO</name>
<sequence length="75" mass="8508">MKTRGRAPFTKTRDGELSNEDEVRNSFDEDRPWVGGLHSRSRGEGNVSLTGRGILVSCFPRHLSRSQDRPIRLGR</sequence>
<reference evidence="3" key="1">
    <citation type="submission" date="2021-01" db="EMBL/GenBank/DDBJ databases">
        <title>Caligus Genome Assembly.</title>
        <authorList>
            <person name="Gallardo-Escarate C."/>
        </authorList>
    </citation>
    <scope>NUCLEOTIDE SEQUENCE [LARGE SCALE GENOMIC DNA]</scope>
</reference>
<dbReference type="AlphaFoldDB" id="A0A7T8QTD1"/>
<evidence type="ECO:0000313" key="2">
    <source>
        <dbReference type="EMBL" id="QQP54382.1"/>
    </source>
</evidence>
<dbReference type="EMBL" id="CP045893">
    <property type="protein sequence ID" value="QQP54382.1"/>
    <property type="molecule type" value="Genomic_DNA"/>
</dbReference>
<gene>
    <name evidence="2" type="ORF">FKW44_007199</name>
</gene>
<proteinExistence type="predicted"/>
<dbReference type="Proteomes" id="UP000595437">
    <property type="component" value="Chromosome 4"/>
</dbReference>
<protein>
    <submittedName>
        <fullName evidence="2">Uncharacterized protein</fullName>
    </submittedName>
</protein>
<feature type="region of interest" description="Disordered" evidence="1">
    <location>
        <begin position="1"/>
        <end position="30"/>
    </location>
</feature>
<evidence type="ECO:0000256" key="1">
    <source>
        <dbReference type="SAM" id="MobiDB-lite"/>
    </source>
</evidence>
<accession>A0A7T8QTD1</accession>
<evidence type="ECO:0000313" key="3">
    <source>
        <dbReference type="Proteomes" id="UP000595437"/>
    </source>
</evidence>